<dbReference type="GO" id="GO:0019134">
    <property type="term" value="F:glucosamine-1-phosphate N-acetyltransferase activity"/>
    <property type="evidence" value="ECO:0007669"/>
    <property type="project" value="UniProtKB-UniRule"/>
</dbReference>
<feature type="binding site" evidence="20">
    <location>
        <position position="228"/>
    </location>
    <ligand>
        <name>UDP-N-acetyl-alpha-D-glucosamine</name>
        <dbReference type="ChEBI" id="CHEBI:57705"/>
    </ligand>
</feature>
<comment type="subcellular location">
    <subcellularLocation>
        <location evidence="1 20">Cytoplasm</location>
    </subcellularLocation>
</comment>
<dbReference type="RefSeq" id="WP_138404267.1">
    <property type="nucleotide sequence ID" value="NZ_VBSP01000012.1"/>
</dbReference>
<reference evidence="22 23" key="1">
    <citation type="submission" date="2019-05" db="EMBL/GenBank/DDBJ databases">
        <title>The metagenome of a microbial culture collection derived from dairy environment covers the genomic content of the human microbiome.</title>
        <authorList>
            <person name="Roder T."/>
            <person name="Wuthrich D."/>
            <person name="Sattari Z."/>
            <person name="Von Ah U."/>
            <person name="Bar C."/>
            <person name="Ronchi F."/>
            <person name="Macpherson A.J."/>
            <person name="Ganal-Vonarburg S.C."/>
            <person name="Bruggmann R."/>
            <person name="Vergeres G."/>
        </authorList>
    </citation>
    <scope>NUCLEOTIDE SEQUENCE [LARGE SCALE GENOMIC DNA]</scope>
    <source>
        <strain evidence="22 23">FAM 24227</strain>
    </source>
</reference>
<dbReference type="GO" id="GO:0005737">
    <property type="term" value="C:cytoplasm"/>
    <property type="evidence" value="ECO:0007669"/>
    <property type="project" value="UniProtKB-SubCell"/>
</dbReference>
<feature type="binding site" evidence="20">
    <location>
        <position position="333"/>
    </location>
    <ligand>
        <name>UDP-N-acetyl-alpha-D-glucosamine</name>
        <dbReference type="ChEBI" id="CHEBI:57705"/>
    </ligand>
</feature>
<evidence type="ECO:0000256" key="1">
    <source>
        <dbReference type="ARBA" id="ARBA00004496"/>
    </source>
</evidence>
<evidence type="ECO:0000256" key="4">
    <source>
        <dbReference type="ARBA" id="ARBA00007707"/>
    </source>
</evidence>
<dbReference type="GO" id="GO:0009252">
    <property type="term" value="P:peptidoglycan biosynthetic process"/>
    <property type="evidence" value="ECO:0007669"/>
    <property type="project" value="UniProtKB-UniRule"/>
</dbReference>
<comment type="function">
    <text evidence="19 20">Catalyzes the last two sequential reactions in the de novo biosynthetic pathway for UDP-N-acetylglucosamine (UDP-GlcNAc). The C-terminal domain catalyzes the transfer of acetyl group from acetyl coenzyme A to glucosamine-1-phosphate (GlcN-1-P) to produce N-acetylglucosamine-1-phosphate (GlcNAc-1-P), which is converted into UDP-GlcNAc by the transfer of uridine 5-monophosphate (from uridine 5-triphosphate), a reaction catalyzed by the N-terminal domain.</text>
</comment>
<dbReference type="GO" id="GO:0003977">
    <property type="term" value="F:UDP-N-acetylglucosamine diphosphorylase activity"/>
    <property type="evidence" value="ECO:0007669"/>
    <property type="project" value="UniProtKB-UniRule"/>
</dbReference>
<accession>A0A5R9DVK6</accession>
<feature type="region of interest" description="Pyrophosphorylase" evidence="20">
    <location>
        <begin position="1"/>
        <end position="230"/>
    </location>
</feature>
<evidence type="ECO:0000256" key="19">
    <source>
        <dbReference type="ARBA" id="ARBA00049628"/>
    </source>
</evidence>
<comment type="pathway">
    <text evidence="20">Bacterial outer membrane biogenesis; LPS lipid A biosynthesis.</text>
</comment>
<dbReference type="EMBL" id="VBSP01000012">
    <property type="protein sequence ID" value="TLQ41669.1"/>
    <property type="molecule type" value="Genomic_DNA"/>
</dbReference>
<sequence>MEKRLAVVLAAGKGTRMKSELYKVLHTINGISMVEHVLRAVQQSNVERIVTIVGHGAETVRDVLADQSEFALQEEQLGTGHAVLQAKDLLKDEEGSTLVICGDTPLFSAETLNQLFEFHEESNAKGTILTAIAEDPAGYGRVVRQSDKEVSRIVEQKDANEEEQAITEINTGTYVFNNKALFEALDKVGNENAQGEYYLPDVISIMKEAGDTVKAFTMDNFDEAIGVNDRIALAEATRLMTKRINEKHMRNGVTFVNPTATYIEADVEIGQDTLIESGVSLKGNTKIGSHSTIGSNSEIISSNIADHVEIRQSVLEFANVEENVTVGPFAHLRAKSVLREGTHIGNFVEVKNSVVGKNSKAGHLTYIGDADIGTDVNVGCGTVFVNYDGKNKFRSTIGNDAFIGSGSNIVAPVTVGDRAIIAAGSTVNSDVPEEALAIARARQENKDKYWKRFKDKQNLED</sequence>
<dbReference type="OrthoDB" id="9775031at2"/>
<keyword evidence="6 20" id="KW-0963">Cytoplasm</keyword>
<evidence type="ECO:0000256" key="15">
    <source>
        <dbReference type="ARBA" id="ARBA00023315"/>
    </source>
</evidence>
<dbReference type="GO" id="GO:0006048">
    <property type="term" value="P:UDP-N-acetylglucosamine biosynthetic process"/>
    <property type="evidence" value="ECO:0007669"/>
    <property type="project" value="UniProtKB-UniPathway"/>
</dbReference>
<evidence type="ECO:0000313" key="23">
    <source>
        <dbReference type="Proteomes" id="UP000306420"/>
    </source>
</evidence>
<dbReference type="InterPro" id="IPR001451">
    <property type="entry name" value="Hexapep"/>
</dbReference>
<dbReference type="InterPro" id="IPR011004">
    <property type="entry name" value="Trimer_LpxA-like_sf"/>
</dbReference>
<dbReference type="PROSITE" id="PS00101">
    <property type="entry name" value="HEXAPEP_TRANSFERASES"/>
    <property type="match status" value="1"/>
</dbReference>
<feature type="binding site" evidence="20">
    <location>
        <begin position="78"/>
        <end position="79"/>
    </location>
    <ligand>
        <name>UDP-N-acetyl-alpha-D-glucosamine</name>
        <dbReference type="ChEBI" id="CHEBI:57705"/>
    </ligand>
</feature>
<comment type="pathway">
    <text evidence="2 20">Nucleotide-sugar biosynthesis; UDP-N-acetyl-alpha-D-glucosamine biosynthesis; N-acetyl-alpha-D-glucosamine 1-phosphate from alpha-D-glucosamine 6-phosphate (route II): step 2/2.</text>
</comment>
<comment type="similarity">
    <text evidence="4 20">In the C-terminal section; belongs to the transferase hexapeptide repeat family.</text>
</comment>
<dbReference type="InterPro" id="IPR005882">
    <property type="entry name" value="Bifunctional_GlmU"/>
</dbReference>
<feature type="binding site" evidence="20">
    <location>
        <position position="405"/>
    </location>
    <ligand>
        <name>acetyl-CoA</name>
        <dbReference type="ChEBI" id="CHEBI:57288"/>
    </ligand>
</feature>
<feature type="binding site" evidence="20">
    <location>
        <position position="377"/>
    </location>
    <ligand>
        <name>UDP-N-acetyl-alpha-D-glucosamine</name>
        <dbReference type="ChEBI" id="CHEBI:57705"/>
    </ligand>
</feature>
<evidence type="ECO:0000256" key="7">
    <source>
        <dbReference type="ARBA" id="ARBA00022679"/>
    </source>
</evidence>
<dbReference type="EC" id="2.7.7.23" evidence="20"/>
<feature type="binding site" evidence="20">
    <location>
        <position position="440"/>
    </location>
    <ligand>
        <name>acetyl-CoA</name>
        <dbReference type="ChEBI" id="CHEBI:57288"/>
    </ligand>
</feature>
<dbReference type="InterPro" id="IPR038009">
    <property type="entry name" value="GlmU_C_LbH"/>
</dbReference>
<gene>
    <name evidence="20 22" type="primary">glmU</name>
    <name evidence="22" type="ORF">FEZ33_04800</name>
</gene>
<dbReference type="GO" id="GO:0000287">
    <property type="term" value="F:magnesium ion binding"/>
    <property type="evidence" value="ECO:0007669"/>
    <property type="project" value="UniProtKB-UniRule"/>
</dbReference>
<dbReference type="CDD" id="cd02540">
    <property type="entry name" value="GT2_GlmU_N_bac"/>
    <property type="match status" value="1"/>
</dbReference>
<dbReference type="AlphaFoldDB" id="A0A5R9DVK6"/>
<protein>
    <recommendedName>
        <fullName evidence="20">Bifunctional protein GlmU</fullName>
    </recommendedName>
    <domain>
        <recommendedName>
            <fullName evidence="20">UDP-N-acetylglucosamine pyrophosphorylase</fullName>
            <ecNumber evidence="20">2.7.7.23</ecNumber>
        </recommendedName>
        <alternativeName>
            <fullName evidence="20">N-acetylglucosamine-1-phosphate uridyltransferase</fullName>
        </alternativeName>
    </domain>
    <domain>
        <recommendedName>
            <fullName evidence="20">Glucosamine-1-phosphate N-acetyltransferase</fullName>
            <ecNumber evidence="20">2.3.1.157</ecNumber>
        </recommendedName>
    </domain>
</protein>
<dbReference type="UniPathway" id="UPA00113">
    <property type="reaction ID" value="UER00532"/>
</dbReference>
<evidence type="ECO:0000256" key="5">
    <source>
        <dbReference type="ARBA" id="ARBA00007947"/>
    </source>
</evidence>
<dbReference type="NCBIfam" id="TIGR01173">
    <property type="entry name" value="glmU"/>
    <property type="match status" value="1"/>
</dbReference>
<name>A0A5R9DVK6_9LACT</name>
<evidence type="ECO:0000256" key="18">
    <source>
        <dbReference type="ARBA" id="ARBA00048493"/>
    </source>
</evidence>
<dbReference type="InterPro" id="IPR005835">
    <property type="entry name" value="NTP_transferase_dom"/>
</dbReference>
<keyword evidence="13 20" id="KW-0573">Peptidoglycan synthesis</keyword>
<dbReference type="GO" id="GO:0000902">
    <property type="term" value="P:cell morphogenesis"/>
    <property type="evidence" value="ECO:0007669"/>
    <property type="project" value="UniProtKB-UniRule"/>
</dbReference>
<evidence type="ECO:0000259" key="21">
    <source>
        <dbReference type="Pfam" id="PF00483"/>
    </source>
</evidence>
<evidence type="ECO:0000256" key="13">
    <source>
        <dbReference type="ARBA" id="ARBA00022984"/>
    </source>
</evidence>
<keyword evidence="12 20" id="KW-0133">Cell shape</keyword>
<dbReference type="GO" id="GO:0016020">
    <property type="term" value="C:membrane"/>
    <property type="evidence" value="ECO:0007669"/>
    <property type="project" value="GOC"/>
</dbReference>
<feature type="binding site" evidence="20">
    <location>
        <begin position="386"/>
        <end position="387"/>
    </location>
    <ligand>
        <name>acetyl-CoA</name>
        <dbReference type="ChEBI" id="CHEBI:57288"/>
    </ligand>
</feature>
<evidence type="ECO:0000256" key="16">
    <source>
        <dbReference type="ARBA" id="ARBA00023316"/>
    </source>
</evidence>
<comment type="catalytic activity">
    <reaction evidence="18 20">
        <text>N-acetyl-alpha-D-glucosamine 1-phosphate + UTP + H(+) = UDP-N-acetyl-alpha-D-glucosamine + diphosphate</text>
        <dbReference type="Rhea" id="RHEA:13509"/>
        <dbReference type="ChEBI" id="CHEBI:15378"/>
        <dbReference type="ChEBI" id="CHEBI:33019"/>
        <dbReference type="ChEBI" id="CHEBI:46398"/>
        <dbReference type="ChEBI" id="CHEBI:57705"/>
        <dbReference type="ChEBI" id="CHEBI:57776"/>
        <dbReference type="EC" id="2.7.7.23"/>
    </reaction>
</comment>
<organism evidence="22 23">
    <name type="scientific">Ruoffia tabacinasalis</name>
    <dbReference type="NCBI Taxonomy" id="87458"/>
    <lineage>
        <taxon>Bacteria</taxon>
        <taxon>Bacillati</taxon>
        <taxon>Bacillota</taxon>
        <taxon>Bacilli</taxon>
        <taxon>Lactobacillales</taxon>
        <taxon>Aerococcaceae</taxon>
        <taxon>Ruoffia</taxon>
    </lineage>
</organism>
<dbReference type="Gene3D" id="2.160.10.10">
    <property type="entry name" value="Hexapeptide repeat proteins"/>
    <property type="match status" value="1"/>
</dbReference>
<dbReference type="Pfam" id="PF00132">
    <property type="entry name" value="Hexapep"/>
    <property type="match status" value="2"/>
</dbReference>
<feature type="region of interest" description="Linker" evidence="20">
    <location>
        <begin position="231"/>
        <end position="251"/>
    </location>
</feature>
<evidence type="ECO:0000256" key="6">
    <source>
        <dbReference type="ARBA" id="ARBA00022490"/>
    </source>
</evidence>
<feature type="binding site" evidence="20">
    <location>
        <position position="351"/>
    </location>
    <ligand>
        <name>UDP-N-acetyl-alpha-D-glucosamine</name>
        <dbReference type="ChEBI" id="CHEBI:57705"/>
    </ligand>
</feature>
<comment type="catalytic activity">
    <reaction evidence="17 20">
        <text>alpha-D-glucosamine 1-phosphate + acetyl-CoA = N-acetyl-alpha-D-glucosamine 1-phosphate + CoA + H(+)</text>
        <dbReference type="Rhea" id="RHEA:13725"/>
        <dbReference type="ChEBI" id="CHEBI:15378"/>
        <dbReference type="ChEBI" id="CHEBI:57287"/>
        <dbReference type="ChEBI" id="CHEBI:57288"/>
        <dbReference type="ChEBI" id="CHEBI:57776"/>
        <dbReference type="ChEBI" id="CHEBI:58516"/>
        <dbReference type="EC" id="2.3.1.157"/>
    </reaction>
</comment>
<feature type="binding site" evidence="20">
    <location>
        <position position="170"/>
    </location>
    <ligand>
        <name>UDP-N-acetyl-alpha-D-glucosamine</name>
        <dbReference type="ChEBI" id="CHEBI:57705"/>
    </ligand>
</feature>
<dbReference type="PANTHER" id="PTHR43584">
    <property type="entry name" value="NUCLEOTIDYL TRANSFERASE"/>
    <property type="match status" value="1"/>
</dbReference>
<dbReference type="Proteomes" id="UP000306420">
    <property type="component" value="Unassembled WGS sequence"/>
</dbReference>
<dbReference type="SUPFAM" id="SSF51161">
    <property type="entry name" value="Trimeric LpxA-like enzymes"/>
    <property type="match status" value="1"/>
</dbReference>
<comment type="similarity">
    <text evidence="5 20">In the N-terminal section; belongs to the N-acetylglucosamine-1-phosphate uridyltransferase family.</text>
</comment>
<keyword evidence="7 20" id="KW-0808">Transferase</keyword>
<proteinExistence type="inferred from homology"/>
<feature type="binding site" evidence="20">
    <location>
        <position position="155"/>
    </location>
    <ligand>
        <name>UDP-N-acetyl-alpha-D-glucosamine</name>
        <dbReference type="ChEBI" id="CHEBI:57705"/>
    </ligand>
</feature>
<evidence type="ECO:0000256" key="11">
    <source>
        <dbReference type="ARBA" id="ARBA00022842"/>
    </source>
</evidence>
<keyword evidence="11 20" id="KW-0460">Magnesium</keyword>
<feature type="binding site" evidence="20">
    <location>
        <position position="423"/>
    </location>
    <ligand>
        <name>acetyl-CoA</name>
        <dbReference type="ChEBI" id="CHEBI:57288"/>
    </ligand>
</feature>
<feature type="binding site" evidence="20">
    <location>
        <position position="73"/>
    </location>
    <ligand>
        <name>UDP-N-acetyl-alpha-D-glucosamine</name>
        <dbReference type="ChEBI" id="CHEBI:57705"/>
    </ligand>
</feature>
<evidence type="ECO:0000256" key="9">
    <source>
        <dbReference type="ARBA" id="ARBA00022723"/>
    </source>
</evidence>
<dbReference type="SUPFAM" id="SSF53448">
    <property type="entry name" value="Nucleotide-diphospho-sugar transferases"/>
    <property type="match status" value="1"/>
</dbReference>
<dbReference type="InterPro" id="IPR018357">
    <property type="entry name" value="Hexapep_transf_CS"/>
</dbReference>
<evidence type="ECO:0000256" key="3">
    <source>
        <dbReference type="ARBA" id="ARBA00005208"/>
    </source>
</evidence>
<dbReference type="PANTHER" id="PTHR43584:SF3">
    <property type="entry name" value="BIFUNCTIONAL PROTEIN GLMU"/>
    <property type="match status" value="1"/>
</dbReference>
<keyword evidence="15 20" id="KW-0012">Acyltransferase</keyword>
<dbReference type="Pfam" id="PF00483">
    <property type="entry name" value="NTP_transferase"/>
    <property type="match status" value="1"/>
</dbReference>
<comment type="subunit">
    <text evidence="20">Homotrimer.</text>
</comment>
<feature type="binding site" evidence="20">
    <location>
        <position position="23"/>
    </location>
    <ligand>
        <name>UDP-N-acetyl-alpha-D-glucosamine</name>
        <dbReference type="ChEBI" id="CHEBI:57705"/>
    </ligand>
</feature>
<dbReference type="EC" id="2.3.1.157" evidence="20"/>
<feature type="binding site" evidence="20">
    <location>
        <position position="103"/>
    </location>
    <ligand>
        <name>Mg(2+)</name>
        <dbReference type="ChEBI" id="CHEBI:18420"/>
    </ligand>
</feature>
<dbReference type="InterPro" id="IPR050065">
    <property type="entry name" value="GlmU-like"/>
</dbReference>
<feature type="binding site" evidence="20">
    <location>
        <position position="366"/>
    </location>
    <ligand>
        <name>UDP-N-acetyl-alpha-D-glucosamine</name>
        <dbReference type="ChEBI" id="CHEBI:57705"/>
    </ligand>
</feature>
<feature type="binding site" evidence="20">
    <location>
        <position position="140"/>
    </location>
    <ligand>
        <name>UDP-N-acetyl-alpha-D-glucosamine</name>
        <dbReference type="ChEBI" id="CHEBI:57705"/>
    </ligand>
</feature>
<dbReference type="GO" id="GO:0071555">
    <property type="term" value="P:cell wall organization"/>
    <property type="evidence" value="ECO:0007669"/>
    <property type="project" value="UniProtKB-KW"/>
</dbReference>
<comment type="caution">
    <text evidence="20">Lacks conserved residue(s) required for the propagation of feature annotation.</text>
</comment>
<keyword evidence="14 20" id="KW-0511">Multifunctional enzyme</keyword>
<evidence type="ECO:0000256" key="12">
    <source>
        <dbReference type="ARBA" id="ARBA00022960"/>
    </source>
</evidence>
<feature type="binding site" evidence="20">
    <location>
        <begin position="9"/>
        <end position="12"/>
    </location>
    <ligand>
        <name>UDP-N-acetyl-alpha-D-glucosamine</name>
        <dbReference type="ChEBI" id="CHEBI:57705"/>
    </ligand>
</feature>
<keyword evidence="16 20" id="KW-0961">Cell wall biogenesis/degradation</keyword>
<evidence type="ECO:0000256" key="17">
    <source>
        <dbReference type="ARBA" id="ARBA00048247"/>
    </source>
</evidence>
<dbReference type="InterPro" id="IPR029044">
    <property type="entry name" value="Nucleotide-diphossugar_trans"/>
</dbReference>
<keyword evidence="10 20" id="KW-0677">Repeat</keyword>
<dbReference type="HAMAP" id="MF_01631">
    <property type="entry name" value="GlmU"/>
    <property type="match status" value="1"/>
</dbReference>
<keyword evidence="8 20" id="KW-0548">Nucleotidyltransferase</keyword>
<feature type="region of interest" description="N-acetyltransferase" evidence="20">
    <location>
        <begin position="252"/>
        <end position="461"/>
    </location>
</feature>
<evidence type="ECO:0000256" key="20">
    <source>
        <dbReference type="HAMAP-Rule" id="MF_01631"/>
    </source>
</evidence>
<evidence type="ECO:0000256" key="10">
    <source>
        <dbReference type="ARBA" id="ARBA00022737"/>
    </source>
</evidence>
<dbReference type="UniPathway" id="UPA00973"/>
<keyword evidence="9 20" id="KW-0479">Metal-binding</keyword>
<evidence type="ECO:0000256" key="8">
    <source>
        <dbReference type="ARBA" id="ARBA00022695"/>
    </source>
</evidence>
<dbReference type="GO" id="GO:0009245">
    <property type="term" value="P:lipid A biosynthetic process"/>
    <property type="evidence" value="ECO:0007669"/>
    <property type="project" value="UniProtKB-UniRule"/>
</dbReference>
<evidence type="ECO:0000313" key="22">
    <source>
        <dbReference type="EMBL" id="TLQ41669.1"/>
    </source>
</evidence>
<comment type="caution">
    <text evidence="22">The sequence shown here is derived from an EMBL/GenBank/DDBJ whole genome shotgun (WGS) entry which is preliminary data.</text>
</comment>
<dbReference type="Gene3D" id="3.90.550.10">
    <property type="entry name" value="Spore Coat Polysaccharide Biosynthesis Protein SpsA, Chain A"/>
    <property type="match status" value="1"/>
</dbReference>
<evidence type="ECO:0000256" key="2">
    <source>
        <dbReference type="ARBA" id="ARBA00005166"/>
    </source>
</evidence>
<comment type="pathway">
    <text evidence="3 20">Nucleotide-sugar biosynthesis; UDP-N-acetyl-alpha-D-glucosamine biosynthesis; UDP-N-acetyl-alpha-D-glucosamine from N-acetyl-alpha-D-glucosamine 1-phosphate: step 1/1.</text>
</comment>
<feature type="domain" description="Nucleotidyl transferase" evidence="21">
    <location>
        <begin position="6"/>
        <end position="220"/>
    </location>
</feature>
<dbReference type="GO" id="GO:0008360">
    <property type="term" value="P:regulation of cell shape"/>
    <property type="evidence" value="ECO:0007669"/>
    <property type="project" value="UniProtKB-KW"/>
</dbReference>
<comment type="cofactor">
    <cofactor evidence="20">
        <name>Mg(2+)</name>
        <dbReference type="ChEBI" id="CHEBI:18420"/>
    </cofactor>
    <text evidence="20">Binds 1 Mg(2+) ion per subunit.</text>
</comment>
<feature type="binding site" evidence="20">
    <location>
        <position position="228"/>
    </location>
    <ligand>
        <name>Mg(2+)</name>
        <dbReference type="ChEBI" id="CHEBI:18420"/>
    </ligand>
</feature>
<feature type="active site" description="Proton acceptor" evidence="20">
    <location>
        <position position="363"/>
    </location>
</feature>
<evidence type="ECO:0000256" key="14">
    <source>
        <dbReference type="ARBA" id="ARBA00023268"/>
    </source>
</evidence>
<dbReference type="NCBIfam" id="NF010934">
    <property type="entry name" value="PRK14354.1"/>
    <property type="match status" value="1"/>
</dbReference>
<dbReference type="CDD" id="cd03353">
    <property type="entry name" value="LbH_GlmU_C"/>
    <property type="match status" value="1"/>
</dbReference>